<accession>A0A9W6CWP3</accession>
<sequence>MVNHALILDLVERLAGTPVGQPVELDVAAGTSDADEVAANTDLVAAWCRASGNELMEVRPASVVVRHGRRRDPLASLDPELLPGTRLWMYTNFDCNLHCDYCCVASSPQTERRALGADRVDRLAAEAVDAGVRELILTGGEPFLLPDIDVLVASCSERLPTTLLTNGMLFRGERLERLRRMDRDRLTLQISLDSATPEPHDAHRGPRAWERAVAGIRLALDEGFDVKVAATLPAEQAHEIDGFVEFLGDLGIRPEHRVIRAIAHQGVAEEGIEFTAASLVPEVTVTADGVWWHPVAAIDDSLFVRREIFPLADAIADVRERFTRYREAADQAAEWFPCS</sequence>
<proteinExistence type="predicted"/>
<evidence type="ECO:0000256" key="1">
    <source>
        <dbReference type="ARBA" id="ARBA00022691"/>
    </source>
</evidence>
<dbReference type="InterPro" id="IPR006638">
    <property type="entry name" value="Elp3/MiaA/NifB-like_rSAM"/>
</dbReference>
<dbReference type="InterPro" id="IPR050377">
    <property type="entry name" value="Radical_SAM_PqqE_MftC-like"/>
</dbReference>
<dbReference type="SFLD" id="SFLDS00029">
    <property type="entry name" value="Radical_SAM"/>
    <property type="match status" value="1"/>
</dbReference>
<protein>
    <submittedName>
        <fullName evidence="6">Molybdopterin biosynthesis protein MoeX</fullName>
    </submittedName>
</protein>
<feature type="domain" description="Radical SAM core" evidence="5">
    <location>
        <begin position="81"/>
        <end position="311"/>
    </location>
</feature>
<dbReference type="Pfam" id="PF04055">
    <property type="entry name" value="Radical_SAM"/>
    <property type="match status" value="1"/>
</dbReference>
<dbReference type="CDD" id="cd01335">
    <property type="entry name" value="Radical_SAM"/>
    <property type="match status" value="1"/>
</dbReference>
<keyword evidence="2" id="KW-0479">Metal-binding</keyword>
<name>A0A9W6CWP3_9MICO</name>
<keyword evidence="4" id="KW-0411">Iron-sulfur</keyword>
<evidence type="ECO:0000256" key="3">
    <source>
        <dbReference type="ARBA" id="ARBA00023004"/>
    </source>
</evidence>
<dbReference type="InterPro" id="IPR007197">
    <property type="entry name" value="rSAM"/>
</dbReference>
<dbReference type="InterPro" id="IPR058240">
    <property type="entry name" value="rSAM_sf"/>
</dbReference>
<dbReference type="EMBL" id="BSDP01000001">
    <property type="protein sequence ID" value="GLI26617.1"/>
    <property type="molecule type" value="Genomic_DNA"/>
</dbReference>
<evidence type="ECO:0000313" key="6">
    <source>
        <dbReference type="EMBL" id="GLI26617.1"/>
    </source>
</evidence>
<dbReference type="GO" id="GO:0051536">
    <property type="term" value="F:iron-sulfur cluster binding"/>
    <property type="evidence" value="ECO:0007669"/>
    <property type="project" value="UniProtKB-KW"/>
</dbReference>
<keyword evidence="7" id="KW-1185">Reference proteome</keyword>
<dbReference type="InterPro" id="IPR013785">
    <property type="entry name" value="Aldolase_TIM"/>
</dbReference>
<keyword evidence="1" id="KW-0949">S-adenosyl-L-methionine</keyword>
<dbReference type="AlphaFoldDB" id="A0A9W6CWP3"/>
<dbReference type="Proteomes" id="UP001144396">
    <property type="component" value="Unassembled WGS sequence"/>
</dbReference>
<evidence type="ECO:0000313" key="7">
    <source>
        <dbReference type="Proteomes" id="UP001144396"/>
    </source>
</evidence>
<dbReference type="PANTHER" id="PTHR11228:SF22">
    <property type="entry name" value="PEPTIDE BIOSYNTHESIS PROTEIN YYDG-RELATED"/>
    <property type="match status" value="1"/>
</dbReference>
<evidence type="ECO:0000256" key="2">
    <source>
        <dbReference type="ARBA" id="ARBA00022723"/>
    </source>
</evidence>
<organism evidence="6 7">
    <name type="scientific">Agromyces rhizosphaerae</name>
    <dbReference type="NCBI Taxonomy" id="88374"/>
    <lineage>
        <taxon>Bacteria</taxon>
        <taxon>Bacillati</taxon>
        <taxon>Actinomycetota</taxon>
        <taxon>Actinomycetes</taxon>
        <taxon>Micrococcales</taxon>
        <taxon>Microbacteriaceae</taxon>
        <taxon>Agromyces</taxon>
    </lineage>
</organism>
<comment type="caution">
    <text evidence="6">The sequence shown here is derived from an EMBL/GenBank/DDBJ whole genome shotgun (WGS) entry which is preliminary data.</text>
</comment>
<dbReference type="SMART" id="SM00729">
    <property type="entry name" value="Elp3"/>
    <property type="match status" value="1"/>
</dbReference>
<evidence type="ECO:0000259" key="5">
    <source>
        <dbReference type="PROSITE" id="PS51918"/>
    </source>
</evidence>
<dbReference type="GO" id="GO:0046872">
    <property type="term" value="F:metal ion binding"/>
    <property type="evidence" value="ECO:0007669"/>
    <property type="project" value="UniProtKB-KW"/>
</dbReference>
<dbReference type="RefSeq" id="WP_281882633.1">
    <property type="nucleotide sequence ID" value="NZ_BSDP01000001.1"/>
</dbReference>
<dbReference type="PROSITE" id="PS51918">
    <property type="entry name" value="RADICAL_SAM"/>
    <property type="match status" value="1"/>
</dbReference>
<gene>
    <name evidence="6" type="primary">moeX</name>
    <name evidence="6" type="ORF">ARHIZOSPH14_08590</name>
</gene>
<reference evidence="6" key="1">
    <citation type="submission" date="2022-12" db="EMBL/GenBank/DDBJ databases">
        <title>Reference genome sequencing for broad-spectrum identification of bacterial and archaeal isolates by mass spectrometry.</title>
        <authorList>
            <person name="Sekiguchi Y."/>
            <person name="Tourlousse D.M."/>
        </authorList>
    </citation>
    <scope>NUCLEOTIDE SEQUENCE</scope>
    <source>
        <strain evidence="6">14</strain>
    </source>
</reference>
<dbReference type="SFLD" id="SFLDG01067">
    <property type="entry name" value="SPASM/twitch_domain_containing"/>
    <property type="match status" value="1"/>
</dbReference>
<dbReference type="SUPFAM" id="SSF102114">
    <property type="entry name" value="Radical SAM enzymes"/>
    <property type="match status" value="1"/>
</dbReference>
<dbReference type="GO" id="GO:0003824">
    <property type="term" value="F:catalytic activity"/>
    <property type="evidence" value="ECO:0007669"/>
    <property type="project" value="InterPro"/>
</dbReference>
<evidence type="ECO:0000256" key="4">
    <source>
        <dbReference type="ARBA" id="ARBA00023014"/>
    </source>
</evidence>
<dbReference type="Gene3D" id="3.20.20.70">
    <property type="entry name" value="Aldolase class I"/>
    <property type="match status" value="1"/>
</dbReference>
<keyword evidence="3" id="KW-0408">Iron</keyword>
<dbReference type="PANTHER" id="PTHR11228">
    <property type="entry name" value="RADICAL SAM DOMAIN PROTEIN"/>
    <property type="match status" value="1"/>
</dbReference>